<proteinExistence type="inferred from homology"/>
<evidence type="ECO:0000313" key="5">
    <source>
        <dbReference type="EMBL" id="VFR72233.1"/>
    </source>
</evidence>
<feature type="compositionally biased region" description="Basic and acidic residues" evidence="3">
    <location>
        <begin position="633"/>
        <end position="642"/>
    </location>
</feature>
<dbReference type="InterPro" id="IPR012725">
    <property type="entry name" value="Chaperone_DnaK"/>
</dbReference>
<dbReference type="CDD" id="cd10234">
    <property type="entry name" value="ASKHA_NBD_HSP70_DnaK-like"/>
    <property type="match status" value="1"/>
</dbReference>
<gene>
    <name evidence="4" type="ORF">ANT2_1099</name>
    <name evidence="5" type="ORF">ANT3_1100</name>
</gene>
<dbReference type="InterPro" id="IPR029047">
    <property type="entry name" value="HSP70_peptide-bd_sf"/>
</dbReference>
<dbReference type="SUPFAM" id="SSF53067">
    <property type="entry name" value="Actin-like ATPase domain"/>
    <property type="match status" value="2"/>
</dbReference>
<dbReference type="SUPFAM" id="SSF100920">
    <property type="entry name" value="Heat shock protein 70kD (HSP70), peptide-binding domain"/>
    <property type="match status" value="1"/>
</dbReference>
<dbReference type="FunFam" id="3.30.420.40:FF:000004">
    <property type="entry name" value="Molecular chaperone DnaK"/>
    <property type="match status" value="1"/>
</dbReference>
<feature type="region of interest" description="Disordered" evidence="3">
    <location>
        <begin position="616"/>
        <end position="642"/>
    </location>
</feature>
<dbReference type="InterPro" id="IPR013126">
    <property type="entry name" value="Hsp_70_fam"/>
</dbReference>
<dbReference type="Gene3D" id="2.60.34.10">
    <property type="entry name" value="Substrate Binding Domain Of DNAk, Chain A, domain 1"/>
    <property type="match status" value="1"/>
</dbReference>
<dbReference type="Gene3D" id="1.20.1270.10">
    <property type="match status" value="1"/>
</dbReference>
<name>A0A484R8F0_9ZZZZ</name>
<dbReference type="PROSITE" id="PS00329">
    <property type="entry name" value="HSP70_2"/>
    <property type="match status" value="1"/>
</dbReference>
<dbReference type="FunFam" id="1.20.1270.10:FF:000001">
    <property type="entry name" value="Molecular chaperone DnaK"/>
    <property type="match status" value="1"/>
</dbReference>
<dbReference type="InterPro" id="IPR018181">
    <property type="entry name" value="Heat_shock_70_CS"/>
</dbReference>
<dbReference type="Gene3D" id="3.90.640.10">
    <property type="entry name" value="Actin, Chain A, domain 4"/>
    <property type="match status" value="1"/>
</dbReference>
<dbReference type="InterPro" id="IPR043129">
    <property type="entry name" value="ATPase_NBD"/>
</dbReference>
<dbReference type="Pfam" id="PF00012">
    <property type="entry name" value="HSP70"/>
    <property type="match status" value="1"/>
</dbReference>
<reference evidence="4" key="1">
    <citation type="submission" date="2019-03" db="EMBL/GenBank/DDBJ databases">
        <authorList>
            <person name="Danneels B."/>
        </authorList>
    </citation>
    <scope>NUCLEOTIDE SEQUENCE</scope>
</reference>
<dbReference type="Gene3D" id="3.30.420.40">
    <property type="match status" value="2"/>
</dbReference>
<keyword evidence="2" id="KW-0067">ATP-binding</keyword>
<accession>A0A484R8F0</accession>
<dbReference type="PANTHER" id="PTHR19375">
    <property type="entry name" value="HEAT SHOCK PROTEIN 70KDA"/>
    <property type="match status" value="1"/>
</dbReference>
<dbReference type="FunFam" id="2.60.34.10:FF:000014">
    <property type="entry name" value="Chaperone protein DnaK HSP70"/>
    <property type="match status" value="1"/>
</dbReference>
<dbReference type="EMBL" id="CAADIG010000021">
    <property type="protein sequence ID" value="VFR46738.1"/>
    <property type="molecule type" value="Genomic_DNA"/>
</dbReference>
<evidence type="ECO:0000256" key="2">
    <source>
        <dbReference type="ARBA" id="ARBA00022840"/>
    </source>
</evidence>
<organism evidence="4">
    <name type="scientific">plant metagenome</name>
    <dbReference type="NCBI Taxonomy" id="1297885"/>
    <lineage>
        <taxon>unclassified sequences</taxon>
        <taxon>metagenomes</taxon>
        <taxon>organismal metagenomes</taxon>
    </lineage>
</organism>
<dbReference type="PRINTS" id="PR00301">
    <property type="entry name" value="HEATSHOCK70"/>
</dbReference>
<dbReference type="GO" id="GO:0140662">
    <property type="term" value="F:ATP-dependent protein folding chaperone"/>
    <property type="evidence" value="ECO:0007669"/>
    <property type="project" value="InterPro"/>
</dbReference>
<sequence>MSKIIGIDLGTTNSCVAVLEGGQVKIIENAEGTRTTPSIVAYLEDGETLVGAPAKRQAVTNPRNTLYAVKRLIGRKFEEKAVQKDIDLMPYKIVKADNGDAWVEAQSKKLAPPQVSADVLRKMKKTAEDYLGEEVTEAVITVPAYFNDSQRQATKDAGRIAGLEVKRIINEPTAAALAFGLDKNEKGDRKIAVYDLGGGTFDVSIIEIADVDGEKQFEVLSTNGDTFLGGEDFDQRIIDYIIGEFKKEQGVDLSKDVLALQRLKEAAEKAKIELSSSQQTEINLPYITADASGPKHLNLKITRAKLEALVEDLIERTIEPCRVAIKDAGVKVSEIHDVILVGGMTRMPKVQEKVKEFFGRDPRKDVNPDEAVAAGAAIQGSVLSGDRKDVLLLDVTPLSLGIETLGGVMTKMIQKNTTIPTQFSQVFSTADDNQPAVTIKVFQGEREIAAGNKALGEFNLEGIPPAARGTPQIEVKFDIDANGILHVSAKDKGTGKENKITIKANSGLTDEEIQRMVKDAEANAADDHRVAELALTRNQADGLVHSTRKALGEHGDKLEAAEKDAIEAAIKDLEEALKGTPDKAELDAKIEALSTASQKLGEKMYADAQAQQAAQQQAAADGAKPVDDDVVDADFKEVKRDQ</sequence>
<dbReference type="FunFam" id="3.30.30.30:FF:000003">
    <property type="entry name" value="Heat shock protein 9"/>
    <property type="match status" value="1"/>
</dbReference>
<dbReference type="NCBIfam" id="NF003520">
    <property type="entry name" value="PRK05183.1"/>
    <property type="match status" value="1"/>
</dbReference>
<dbReference type="NCBIfam" id="NF001413">
    <property type="entry name" value="PRK00290.1"/>
    <property type="match status" value="1"/>
</dbReference>
<evidence type="ECO:0000256" key="3">
    <source>
        <dbReference type="SAM" id="MobiDB-lite"/>
    </source>
</evidence>
<dbReference type="HAMAP" id="MF_00332">
    <property type="entry name" value="DnaK"/>
    <property type="match status" value="1"/>
</dbReference>
<dbReference type="GO" id="GO:0005524">
    <property type="term" value="F:ATP binding"/>
    <property type="evidence" value="ECO:0007669"/>
    <property type="project" value="UniProtKB-KW"/>
</dbReference>
<dbReference type="AlphaFoldDB" id="A0A484R8F0"/>
<dbReference type="PROSITE" id="PS01036">
    <property type="entry name" value="HSP70_3"/>
    <property type="match status" value="1"/>
</dbReference>
<dbReference type="SUPFAM" id="SSF100934">
    <property type="entry name" value="Heat shock protein 70kD (HSP70), C-terminal subdomain"/>
    <property type="match status" value="1"/>
</dbReference>
<dbReference type="InterPro" id="IPR029048">
    <property type="entry name" value="HSP70_C_sf"/>
</dbReference>
<dbReference type="FunFam" id="3.90.640.10:FF:000003">
    <property type="entry name" value="Molecular chaperone DnaK"/>
    <property type="match status" value="1"/>
</dbReference>
<keyword evidence="1" id="KW-0547">Nucleotide-binding</keyword>
<protein>
    <submittedName>
        <fullName evidence="4">Chaperone protein DnaK</fullName>
    </submittedName>
</protein>
<dbReference type="PROSITE" id="PS00297">
    <property type="entry name" value="HSP70_1"/>
    <property type="match status" value="1"/>
</dbReference>
<dbReference type="GO" id="GO:0051082">
    <property type="term" value="F:unfolded protein binding"/>
    <property type="evidence" value="ECO:0007669"/>
    <property type="project" value="InterPro"/>
</dbReference>
<dbReference type="EMBL" id="CAADID010000022">
    <property type="protein sequence ID" value="VFR72233.1"/>
    <property type="molecule type" value="Genomic_DNA"/>
</dbReference>
<evidence type="ECO:0000313" key="4">
    <source>
        <dbReference type="EMBL" id="VFR46738.1"/>
    </source>
</evidence>
<evidence type="ECO:0000256" key="1">
    <source>
        <dbReference type="ARBA" id="ARBA00022741"/>
    </source>
</evidence>
<dbReference type="NCBIfam" id="TIGR02350">
    <property type="entry name" value="prok_dnaK"/>
    <property type="match status" value="1"/>
</dbReference>